<gene>
    <name evidence="4" type="ORF">GCM10009533_07980</name>
</gene>
<organism evidence="4 5">
    <name type="scientific">Saccharopolyspora erythraea</name>
    <name type="common">Streptomyces erythraeus</name>
    <dbReference type="NCBI Taxonomy" id="1836"/>
    <lineage>
        <taxon>Bacteria</taxon>
        <taxon>Bacillati</taxon>
        <taxon>Actinomycetota</taxon>
        <taxon>Actinomycetes</taxon>
        <taxon>Pseudonocardiales</taxon>
        <taxon>Pseudonocardiaceae</taxon>
        <taxon>Saccharopolyspora</taxon>
    </lineage>
</organism>
<evidence type="ECO:0000313" key="4">
    <source>
        <dbReference type="EMBL" id="GAA0511506.1"/>
    </source>
</evidence>
<dbReference type="InterPro" id="IPR015421">
    <property type="entry name" value="PyrdxlP-dep_Trfase_major"/>
</dbReference>
<comment type="caution">
    <text evidence="4">The sequence shown here is derived from an EMBL/GenBank/DDBJ whole genome shotgun (WGS) entry which is preliminary data.</text>
</comment>
<evidence type="ECO:0000256" key="1">
    <source>
        <dbReference type="ARBA" id="ARBA00022898"/>
    </source>
</evidence>
<dbReference type="Gene3D" id="3.40.640.10">
    <property type="entry name" value="Type I PLP-dependent aspartate aminotransferase-like (Major domain)"/>
    <property type="match status" value="1"/>
</dbReference>
<dbReference type="CDD" id="cd00609">
    <property type="entry name" value="AAT_like"/>
    <property type="match status" value="1"/>
</dbReference>
<evidence type="ECO:0000256" key="2">
    <source>
        <dbReference type="RuleBase" id="RU000481"/>
    </source>
</evidence>
<dbReference type="InterPro" id="IPR050478">
    <property type="entry name" value="Ethylene_sulfur-biosynth"/>
</dbReference>
<dbReference type="InterPro" id="IPR004838">
    <property type="entry name" value="NHTrfase_class1_PyrdxlP-BS"/>
</dbReference>
<accession>A0ABN1C493</accession>
<reference evidence="4 5" key="1">
    <citation type="journal article" date="2019" name="Int. J. Syst. Evol. Microbiol.">
        <title>The Global Catalogue of Microorganisms (GCM) 10K type strain sequencing project: providing services to taxonomists for standard genome sequencing and annotation.</title>
        <authorList>
            <consortium name="The Broad Institute Genomics Platform"/>
            <consortium name="The Broad Institute Genome Sequencing Center for Infectious Disease"/>
            <person name="Wu L."/>
            <person name="Ma J."/>
        </authorList>
    </citation>
    <scope>NUCLEOTIDE SEQUENCE [LARGE SCALE GENOMIC DNA]</scope>
    <source>
        <strain evidence="4 5">JCM 10303</strain>
    </source>
</reference>
<keyword evidence="5" id="KW-1185">Reference proteome</keyword>
<dbReference type="InterPro" id="IPR004839">
    <property type="entry name" value="Aminotransferase_I/II_large"/>
</dbReference>
<dbReference type="PROSITE" id="PS00105">
    <property type="entry name" value="AA_TRANSFER_CLASS_1"/>
    <property type="match status" value="1"/>
</dbReference>
<dbReference type="InterPro" id="IPR015422">
    <property type="entry name" value="PyrdxlP-dep_Trfase_small"/>
</dbReference>
<dbReference type="SUPFAM" id="SSF53383">
    <property type="entry name" value="PLP-dependent transferases"/>
    <property type="match status" value="1"/>
</dbReference>
<evidence type="ECO:0000259" key="3">
    <source>
        <dbReference type="Pfam" id="PF00155"/>
    </source>
</evidence>
<dbReference type="EMBL" id="BAAAGS010000003">
    <property type="protein sequence ID" value="GAA0511506.1"/>
    <property type="molecule type" value="Genomic_DNA"/>
</dbReference>
<comment type="cofactor">
    <cofactor evidence="2">
        <name>pyridoxal 5'-phosphate</name>
        <dbReference type="ChEBI" id="CHEBI:597326"/>
    </cofactor>
</comment>
<keyword evidence="1" id="KW-0663">Pyridoxal phosphate</keyword>
<dbReference type="InterPro" id="IPR015424">
    <property type="entry name" value="PyrdxlP-dep_Trfase"/>
</dbReference>
<dbReference type="PANTHER" id="PTHR43795:SF39">
    <property type="entry name" value="AMINOTRANSFERASE CLASS I_CLASSII DOMAIN-CONTAINING PROTEIN"/>
    <property type="match status" value="1"/>
</dbReference>
<evidence type="ECO:0000313" key="5">
    <source>
        <dbReference type="Proteomes" id="UP001500729"/>
    </source>
</evidence>
<keyword evidence="2" id="KW-0032">Aminotransferase</keyword>
<name>A0ABN1C493_SACER</name>
<dbReference type="Pfam" id="PF00155">
    <property type="entry name" value="Aminotran_1_2"/>
    <property type="match status" value="1"/>
</dbReference>
<keyword evidence="2" id="KW-0808">Transferase</keyword>
<comment type="similarity">
    <text evidence="2">Belongs to the class-I pyridoxal-phosphate-dependent aminotransferase family.</text>
</comment>
<proteinExistence type="inferred from homology"/>
<dbReference type="PANTHER" id="PTHR43795">
    <property type="entry name" value="BIFUNCTIONAL ASPARTATE AMINOTRANSFERASE AND GLUTAMATE/ASPARTATE-PREPHENATE AMINOTRANSFERASE-RELATED"/>
    <property type="match status" value="1"/>
</dbReference>
<dbReference type="Proteomes" id="UP001500729">
    <property type="component" value="Unassembled WGS sequence"/>
</dbReference>
<dbReference type="EC" id="2.6.1.-" evidence="2"/>
<dbReference type="Gene3D" id="3.90.1150.10">
    <property type="entry name" value="Aspartate Aminotransferase, domain 1"/>
    <property type="match status" value="1"/>
</dbReference>
<dbReference type="RefSeq" id="WP_021341365.1">
    <property type="nucleotide sequence ID" value="NZ_BAAAGS010000003.1"/>
</dbReference>
<sequence>MPDSAKTSTPAVPWHQFADGFPDAEQRLVLGRDLAEHESRPPKTNLAVAENVTLYSLLERHVFSDLAGLPEDGLRYVTPYGSPGLRERMAERLERSLAPKWPVPEVLVRPDDVFGTAGVSSALECVALALRGSGVLRPGDGVLIPAPCWQGFKWSFEQRPQLHCVYTHAGVPGDPDPVKRFELSLRNLQDAYATADPAPKLLVLTNPHNPLGVNYPKDLLEEIFAWALGKGMHVISDEMYCHSQLAGSEPEFVSALALDAVRSEEARQRVHVVWGLAKDFGLSGFRAGFIVSRSPAVRAAMKGSEQPKVMSLSWFSPFDSLKHRVALRLLEAQVDGEPFWDVAMRRYRERLTAQHGAVEEALGDWDIACVRGEKANSAQFLWVDLTRWLDTVDIAGRDGAGIFPGAGLSEAALAAYLADAADVVLLPGRTLSCRDEGYFRLCFTAYQQDVVVDAANRIGEALHRLSG</sequence>
<protein>
    <recommendedName>
        <fullName evidence="2">Aminotransferase</fullName>
        <ecNumber evidence="2">2.6.1.-</ecNumber>
    </recommendedName>
</protein>
<feature type="domain" description="Aminotransferase class I/classII large" evidence="3">
    <location>
        <begin position="67"/>
        <end position="456"/>
    </location>
</feature>